<dbReference type="PATRIC" id="fig|1125702.3.peg.1557"/>
<name>S3LBI6_9SPIR</name>
<dbReference type="Proteomes" id="UP000014605">
    <property type="component" value="Unassembled WGS sequence"/>
</dbReference>
<accession>S3LBI6</accession>
<evidence type="ECO:0000259" key="1">
    <source>
        <dbReference type="Pfam" id="PF18735"/>
    </source>
</evidence>
<gene>
    <name evidence="2" type="ORF">HMPREF1222_01507</name>
</gene>
<reference evidence="2 3" key="1">
    <citation type="submission" date="2013-04" db="EMBL/GenBank/DDBJ databases">
        <title>The Genome Sequence of Treponema vincentii F0403.</title>
        <authorList>
            <consortium name="The Broad Institute Genomics Platform"/>
            <person name="Earl A."/>
            <person name="Ward D."/>
            <person name="Feldgarden M."/>
            <person name="Gevers D."/>
            <person name="Leonetti C."/>
            <person name="Izard J."/>
            <person name="Walker B."/>
            <person name="Young S."/>
            <person name="Zeng Q."/>
            <person name="Gargeya S."/>
            <person name="Fitzgerald M."/>
            <person name="Haas B."/>
            <person name="Abouelleil A."/>
            <person name="Allen A.W."/>
            <person name="Alvarado L."/>
            <person name="Arachchi H.M."/>
            <person name="Berlin A.M."/>
            <person name="Chapman S.B."/>
            <person name="Gainer-Dewar J."/>
            <person name="Goldberg J."/>
            <person name="Griggs A."/>
            <person name="Gujja S."/>
            <person name="Hansen M."/>
            <person name="Howarth C."/>
            <person name="Imamovic A."/>
            <person name="Ireland A."/>
            <person name="Larimer J."/>
            <person name="McCowan C."/>
            <person name="Murphy C."/>
            <person name="Pearson M."/>
            <person name="Poon T.W."/>
            <person name="Priest M."/>
            <person name="Roberts A."/>
            <person name="Saif S."/>
            <person name="Shea T."/>
            <person name="Sisk P."/>
            <person name="Sykes S."/>
            <person name="Wortman J."/>
            <person name="Nusbaum C."/>
            <person name="Birren B."/>
        </authorList>
    </citation>
    <scope>NUCLEOTIDE SEQUENCE [LARGE SCALE GENOMIC DNA]</scope>
    <source>
        <strain evidence="2 3">F0403</strain>
    </source>
</reference>
<dbReference type="AlphaFoldDB" id="S3LBI6"/>
<proteinExistence type="predicted"/>
<organism evidence="2 3">
    <name type="scientific">Treponema vincentii F0403</name>
    <dbReference type="NCBI Taxonomy" id="1125702"/>
    <lineage>
        <taxon>Bacteria</taxon>
        <taxon>Pseudomonadati</taxon>
        <taxon>Spirochaetota</taxon>
        <taxon>Spirochaetia</taxon>
        <taxon>Spirochaetales</taxon>
        <taxon>Treponemataceae</taxon>
        <taxon>Treponema</taxon>
    </lineage>
</organism>
<sequence>MNLEQLQDKIDRIIAWRKKELSYLLENAETSKGFSQSVAIRTGYVLTYAHFEGAIKELATLYIQYVSSQKIELNKLTMNFMLISIKEHDLKLLSETTKIKSRAKVIEDILNLRKSKEIPYKKIINTESNLKAEVFQNILNTINFEESKYELNYKFIDTVLLNTRNNIAHGSVLERTCDIEQFKECCSKVHKLITDFSEDVYNYAVEKKYMSIVEKKSNCGEVSRVS</sequence>
<dbReference type="EMBL" id="ATFC01000008">
    <property type="protein sequence ID" value="EPF46926.1"/>
    <property type="molecule type" value="Genomic_DNA"/>
</dbReference>
<dbReference type="Pfam" id="PF18735">
    <property type="entry name" value="HEPN_RiboL-PSP"/>
    <property type="match status" value="1"/>
</dbReference>
<protein>
    <recommendedName>
        <fullName evidence="1">RiboL-PSP-HEPN domain-containing protein</fullName>
    </recommendedName>
</protein>
<keyword evidence="3" id="KW-1185">Reference proteome</keyword>
<dbReference type="InterPro" id="IPR041519">
    <property type="entry name" value="HEPN_RiboL-PSP"/>
</dbReference>
<dbReference type="HOGENOM" id="CLU_100981_2_0_12"/>
<dbReference type="RefSeq" id="WP_016518893.1">
    <property type="nucleotide sequence ID" value="NZ_KE332512.1"/>
</dbReference>
<comment type="caution">
    <text evidence="2">The sequence shown here is derived from an EMBL/GenBank/DDBJ whole genome shotgun (WGS) entry which is preliminary data.</text>
</comment>
<dbReference type="GeneID" id="301461660"/>
<evidence type="ECO:0000313" key="3">
    <source>
        <dbReference type="Proteomes" id="UP000014605"/>
    </source>
</evidence>
<feature type="domain" description="RiboL-PSP-HEPN" evidence="1">
    <location>
        <begin position="14"/>
        <end position="201"/>
    </location>
</feature>
<evidence type="ECO:0000313" key="2">
    <source>
        <dbReference type="EMBL" id="EPF46926.1"/>
    </source>
</evidence>